<dbReference type="AlphaFoldDB" id="A0A172ZJ34"/>
<dbReference type="InterPro" id="IPR013022">
    <property type="entry name" value="Xyl_isomerase-like_TIM-brl"/>
</dbReference>
<feature type="domain" description="Xylose isomerase-like TIM barrel" evidence="1">
    <location>
        <begin position="23"/>
        <end position="245"/>
    </location>
</feature>
<keyword evidence="2" id="KW-0413">Isomerase</keyword>
<keyword evidence="3" id="KW-1185">Reference proteome</keyword>
<dbReference type="PANTHER" id="PTHR12110:SF41">
    <property type="entry name" value="INOSOSE DEHYDRATASE"/>
    <property type="match status" value="1"/>
</dbReference>
<protein>
    <submittedName>
        <fullName evidence="2">Sugar phosphate isomerase</fullName>
    </submittedName>
</protein>
<evidence type="ECO:0000313" key="3">
    <source>
        <dbReference type="Proteomes" id="UP000078148"/>
    </source>
</evidence>
<dbReference type="SUPFAM" id="SSF51658">
    <property type="entry name" value="Xylose isomerase-like"/>
    <property type="match status" value="1"/>
</dbReference>
<gene>
    <name evidence="2" type="ORF">AR543_17095</name>
</gene>
<dbReference type="InterPro" id="IPR050312">
    <property type="entry name" value="IolE/XylAMocC-like"/>
</dbReference>
<dbReference type="STRING" id="1616788.AR543_17095"/>
<dbReference type="InterPro" id="IPR036237">
    <property type="entry name" value="Xyl_isomerase-like_sf"/>
</dbReference>
<dbReference type="KEGG" id="pbv:AR543_17095"/>
<proteinExistence type="predicted"/>
<dbReference type="Gene3D" id="3.20.20.150">
    <property type="entry name" value="Divalent-metal-dependent TIM barrel enzymes"/>
    <property type="match status" value="1"/>
</dbReference>
<sequence>MLKVGLQLYTVREDLERDFEGTIEKVAALGYQGVEFAGYYGRTAEQVKTLLDKHNLEVVGAHTPYADLLEDAQSLIDFNKAIGNRYIIVPYLTEEQRGNWPEIFENLRKLGETCNQNDVVLLYHNHDFEFTEKIGERTVLDALYEEIPADLIQVELDSAWVEYSGYDAVEYIDKYAGRLPIVHWKDFKHTDDGIQMMELGEGEAPVARIGDAADKAGAEWIVVEQDNSLQAPMQSIEQSMNWVKSYGAKGGVVNV</sequence>
<dbReference type="RefSeq" id="WP_060535654.1">
    <property type="nucleotide sequence ID" value="NZ_CP013023.1"/>
</dbReference>
<reference evidence="2 3" key="2">
    <citation type="journal article" date="2016" name="Int. J. Syst. Evol. Microbiol.">
        <title>Paenibacillus bovis sp. nov., isolated from raw yak (Bos grunniens) milk.</title>
        <authorList>
            <person name="Gao C."/>
            <person name="Han J."/>
            <person name="Liu Z."/>
            <person name="Xu X."/>
            <person name="Hang F."/>
            <person name="Wu Z."/>
        </authorList>
    </citation>
    <scope>NUCLEOTIDE SEQUENCE [LARGE SCALE GENOMIC DNA]</scope>
    <source>
        <strain evidence="2 3">BD3526</strain>
    </source>
</reference>
<evidence type="ECO:0000259" key="1">
    <source>
        <dbReference type="Pfam" id="PF01261"/>
    </source>
</evidence>
<reference evidence="3" key="1">
    <citation type="submission" date="2015-10" db="EMBL/GenBank/DDBJ databases">
        <title>Genome of Paenibacillus bovis sp. nov.</title>
        <authorList>
            <person name="Wu Z."/>
            <person name="Gao C."/>
            <person name="Liu Z."/>
            <person name="Zheng H."/>
        </authorList>
    </citation>
    <scope>NUCLEOTIDE SEQUENCE [LARGE SCALE GENOMIC DNA]</scope>
    <source>
        <strain evidence="3">BD3526</strain>
    </source>
</reference>
<organism evidence="2 3">
    <name type="scientific">Paenibacillus bovis</name>
    <dbReference type="NCBI Taxonomy" id="1616788"/>
    <lineage>
        <taxon>Bacteria</taxon>
        <taxon>Bacillati</taxon>
        <taxon>Bacillota</taxon>
        <taxon>Bacilli</taxon>
        <taxon>Bacillales</taxon>
        <taxon>Paenibacillaceae</taxon>
        <taxon>Paenibacillus</taxon>
    </lineage>
</organism>
<evidence type="ECO:0000313" key="2">
    <source>
        <dbReference type="EMBL" id="ANF97553.1"/>
    </source>
</evidence>
<dbReference type="GO" id="GO:0016853">
    <property type="term" value="F:isomerase activity"/>
    <property type="evidence" value="ECO:0007669"/>
    <property type="project" value="UniProtKB-KW"/>
</dbReference>
<dbReference type="PANTHER" id="PTHR12110">
    <property type="entry name" value="HYDROXYPYRUVATE ISOMERASE"/>
    <property type="match status" value="1"/>
</dbReference>
<accession>A0A172ZJ34</accession>
<dbReference type="OrthoDB" id="9798407at2"/>
<dbReference type="Proteomes" id="UP000078148">
    <property type="component" value="Chromosome"/>
</dbReference>
<dbReference type="EMBL" id="CP013023">
    <property type="protein sequence ID" value="ANF97553.1"/>
    <property type="molecule type" value="Genomic_DNA"/>
</dbReference>
<dbReference type="Pfam" id="PF01261">
    <property type="entry name" value="AP_endonuc_2"/>
    <property type="match status" value="1"/>
</dbReference>
<name>A0A172ZJ34_9BACL</name>